<dbReference type="InterPro" id="IPR004387">
    <property type="entry name" value="Pept_M50_Zn"/>
</dbReference>
<keyword evidence="14" id="KW-1185">Reference proteome</keyword>
<dbReference type="PANTHER" id="PTHR42837">
    <property type="entry name" value="REGULATOR OF SIGMA-E PROTEASE RSEP"/>
    <property type="match status" value="1"/>
</dbReference>
<evidence type="ECO:0000256" key="10">
    <source>
        <dbReference type="ARBA" id="ARBA00023136"/>
    </source>
</evidence>
<dbReference type="OrthoDB" id="9782003at2"/>
<keyword evidence="6 11" id="KW-0378">Hydrolase</keyword>
<proteinExistence type="inferred from homology"/>
<evidence type="ECO:0000256" key="6">
    <source>
        <dbReference type="ARBA" id="ARBA00022801"/>
    </source>
</evidence>
<comment type="similarity">
    <text evidence="3 11">Belongs to the peptidase M50B family.</text>
</comment>
<feature type="domain" description="PDZ" evidence="12">
    <location>
        <begin position="103"/>
        <end position="176"/>
    </location>
</feature>
<keyword evidence="8 11" id="KW-1133">Transmembrane helix</keyword>
<dbReference type="CDD" id="cd06163">
    <property type="entry name" value="S2P-M50_PDZ_RseP-like"/>
    <property type="match status" value="1"/>
</dbReference>
<evidence type="ECO:0000313" key="14">
    <source>
        <dbReference type="Proteomes" id="UP000245423"/>
    </source>
</evidence>
<feature type="transmembrane region" description="Helical" evidence="11">
    <location>
        <begin position="85"/>
        <end position="110"/>
    </location>
</feature>
<dbReference type="InterPro" id="IPR001478">
    <property type="entry name" value="PDZ"/>
</dbReference>
<evidence type="ECO:0000256" key="4">
    <source>
        <dbReference type="ARBA" id="ARBA00022670"/>
    </source>
</evidence>
<evidence type="ECO:0000256" key="7">
    <source>
        <dbReference type="ARBA" id="ARBA00022833"/>
    </source>
</evidence>
<dbReference type="EMBL" id="LT669839">
    <property type="protein sequence ID" value="SHD77052.1"/>
    <property type="molecule type" value="Genomic_DNA"/>
</dbReference>
<dbReference type="AlphaFoldDB" id="M1Z636"/>
<keyword evidence="11" id="KW-0479">Metal-binding</keyword>
<dbReference type="GO" id="GO:0016020">
    <property type="term" value="C:membrane"/>
    <property type="evidence" value="ECO:0007669"/>
    <property type="project" value="UniProtKB-SubCell"/>
</dbReference>
<comment type="cofactor">
    <cofactor evidence="1 11">
        <name>Zn(2+)</name>
        <dbReference type="ChEBI" id="CHEBI:29105"/>
    </cofactor>
</comment>
<dbReference type="CDD" id="cd23081">
    <property type="entry name" value="cpPDZ_EcRseP-like"/>
    <property type="match status" value="1"/>
</dbReference>
<protein>
    <recommendedName>
        <fullName evidence="11">Zinc metalloprotease</fullName>
        <ecNumber evidence="11">3.4.24.-</ecNumber>
    </recommendedName>
</protein>
<evidence type="ECO:0000256" key="5">
    <source>
        <dbReference type="ARBA" id="ARBA00022692"/>
    </source>
</evidence>
<evidence type="ECO:0000256" key="2">
    <source>
        <dbReference type="ARBA" id="ARBA00004141"/>
    </source>
</evidence>
<dbReference type="HOGENOM" id="CLU_025778_1_3_9"/>
<keyword evidence="4 13" id="KW-0645">Protease</keyword>
<dbReference type="SMART" id="SM00228">
    <property type="entry name" value="PDZ"/>
    <property type="match status" value="1"/>
</dbReference>
<evidence type="ECO:0000259" key="12">
    <source>
        <dbReference type="SMART" id="SM00228"/>
    </source>
</evidence>
<dbReference type="NCBIfam" id="TIGR00054">
    <property type="entry name" value="RIP metalloprotease RseP"/>
    <property type="match status" value="1"/>
</dbReference>
<dbReference type="GO" id="GO:0046872">
    <property type="term" value="F:metal ion binding"/>
    <property type="evidence" value="ECO:0007669"/>
    <property type="project" value="UniProtKB-KW"/>
</dbReference>
<feature type="transmembrane region" description="Helical" evidence="11">
    <location>
        <begin position="308"/>
        <end position="327"/>
    </location>
</feature>
<dbReference type="EC" id="3.4.24.-" evidence="11"/>
<dbReference type="GO" id="GO:0004222">
    <property type="term" value="F:metalloendopeptidase activity"/>
    <property type="evidence" value="ECO:0007669"/>
    <property type="project" value="InterPro"/>
</dbReference>
<evidence type="ECO:0000256" key="9">
    <source>
        <dbReference type="ARBA" id="ARBA00023049"/>
    </source>
</evidence>
<dbReference type="Gene3D" id="2.30.42.10">
    <property type="match status" value="1"/>
</dbReference>
<keyword evidence="5 11" id="KW-0812">Transmembrane</keyword>
<dbReference type="GO" id="GO:0006508">
    <property type="term" value="P:proteolysis"/>
    <property type="evidence" value="ECO:0007669"/>
    <property type="project" value="UniProtKB-KW"/>
</dbReference>
<evidence type="ECO:0000256" key="11">
    <source>
        <dbReference type="RuleBase" id="RU362031"/>
    </source>
</evidence>
<dbReference type="Pfam" id="PF17820">
    <property type="entry name" value="PDZ_6"/>
    <property type="match status" value="1"/>
</dbReference>
<name>M1Z636_9FIRM</name>
<evidence type="ECO:0000256" key="3">
    <source>
        <dbReference type="ARBA" id="ARBA00007931"/>
    </source>
</evidence>
<gene>
    <name evidence="13" type="ORF">CUESP1_1689</name>
</gene>
<evidence type="ECO:0000256" key="1">
    <source>
        <dbReference type="ARBA" id="ARBA00001947"/>
    </source>
</evidence>
<dbReference type="PANTHER" id="PTHR42837:SF2">
    <property type="entry name" value="MEMBRANE METALLOPROTEASE ARASP2, CHLOROPLASTIC-RELATED"/>
    <property type="match status" value="1"/>
</dbReference>
<keyword evidence="9 11" id="KW-0482">Metalloprotease</keyword>
<dbReference type="Pfam" id="PF02163">
    <property type="entry name" value="Peptidase_M50"/>
    <property type="match status" value="1"/>
</dbReference>
<evidence type="ECO:0000256" key="8">
    <source>
        <dbReference type="ARBA" id="ARBA00022989"/>
    </source>
</evidence>
<comment type="subcellular location">
    <subcellularLocation>
        <location evidence="2">Membrane</location>
        <topology evidence="2">Multi-pass membrane protein</topology>
    </subcellularLocation>
</comment>
<accession>M1Z636</accession>
<dbReference type="InterPro" id="IPR041489">
    <property type="entry name" value="PDZ_6"/>
</dbReference>
<sequence>MLTAIAAVFVFLMVILFHEFGHFIIAKAVGIKVNEFSIGMGPKIFQREKGETKYSVRALPIGGYVSMEGEDENSNDPRSFNKVPAISRIAVVVAGATMNFILAILVLSIVSFNIGMPTTTVLETLEGSPAENVGIKNGDVILNINDKHIRNWDSIVNEINNSNPDEDMKVTVLRNGDTKDFILRPEISKDNRVIIGIVPTSQKSFISSIKGGFQKTGSMLMLMFDFIKMVFRGKVSTKDLSGPVGVIYTIGEAAKYGFTNILYLMGFISINLGFFNLLPLPALDGSRIVFLFLEIVRGKAIDPEKEGFIHFVGFILLILLMLTVTYSDIIRFNILRR</sequence>
<evidence type="ECO:0000313" key="13">
    <source>
        <dbReference type="EMBL" id="SHD77052.1"/>
    </source>
</evidence>
<dbReference type="InterPro" id="IPR008915">
    <property type="entry name" value="Peptidase_M50"/>
</dbReference>
<keyword evidence="10 11" id="KW-0472">Membrane</keyword>
<dbReference type="InterPro" id="IPR036034">
    <property type="entry name" value="PDZ_sf"/>
</dbReference>
<dbReference type="SUPFAM" id="SSF50156">
    <property type="entry name" value="PDZ domain-like"/>
    <property type="match status" value="1"/>
</dbReference>
<keyword evidence="7 11" id="KW-0862">Zinc</keyword>
<reference evidence="13 14" key="1">
    <citation type="submission" date="2016-11" db="EMBL/GenBank/DDBJ databases">
        <authorList>
            <person name="Manzoor S."/>
        </authorList>
    </citation>
    <scope>NUCLEOTIDE SEQUENCE [LARGE SCALE GENOMIC DNA]</scope>
    <source>
        <strain evidence="13">Clostridium ultunense strain Esp</strain>
    </source>
</reference>
<feature type="transmembrane region" description="Helical" evidence="11">
    <location>
        <begin position="261"/>
        <end position="283"/>
    </location>
</feature>
<dbReference type="Proteomes" id="UP000245423">
    <property type="component" value="Chromosome 1"/>
</dbReference>
<organism evidence="13 14">
    <name type="scientific">[Clostridium] ultunense Esp</name>
    <dbReference type="NCBI Taxonomy" id="1288971"/>
    <lineage>
        <taxon>Bacteria</taxon>
        <taxon>Bacillati</taxon>
        <taxon>Bacillota</taxon>
        <taxon>Tissierellia</taxon>
        <taxon>Tissierellales</taxon>
        <taxon>Tepidimicrobiaceae</taxon>
        <taxon>Schnuerera</taxon>
    </lineage>
</organism>